<dbReference type="RefSeq" id="WP_344692804.1">
    <property type="nucleotide sequence ID" value="NZ_BAABBF010000003.1"/>
</dbReference>
<dbReference type="Proteomes" id="UP001500523">
    <property type="component" value="Unassembled WGS sequence"/>
</dbReference>
<evidence type="ECO:0000313" key="2">
    <source>
        <dbReference type="Proteomes" id="UP001500523"/>
    </source>
</evidence>
<dbReference type="EMBL" id="BAABBF010000003">
    <property type="protein sequence ID" value="GAA3707093.1"/>
    <property type="molecule type" value="Genomic_DNA"/>
</dbReference>
<proteinExistence type="predicted"/>
<gene>
    <name evidence="1" type="ORF">GCM10022268_15640</name>
</gene>
<keyword evidence="2" id="KW-1185">Reference proteome</keyword>
<protein>
    <submittedName>
        <fullName evidence="1">Uncharacterized protein</fullName>
    </submittedName>
</protein>
<reference evidence="2" key="1">
    <citation type="journal article" date="2019" name="Int. J. Syst. Evol. Microbiol.">
        <title>The Global Catalogue of Microorganisms (GCM) 10K type strain sequencing project: providing services to taxonomists for standard genome sequencing and annotation.</title>
        <authorList>
            <consortium name="The Broad Institute Genomics Platform"/>
            <consortium name="The Broad Institute Genome Sequencing Center for Infectious Disease"/>
            <person name="Wu L."/>
            <person name="Ma J."/>
        </authorList>
    </citation>
    <scope>NUCLEOTIDE SEQUENCE [LARGE SCALE GENOMIC DNA]</scope>
    <source>
        <strain evidence="2">JCM 17498</strain>
    </source>
</reference>
<evidence type="ECO:0000313" key="1">
    <source>
        <dbReference type="EMBL" id="GAA3707093.1"/>
    </source>
</evidence>
<organism evidence="1 2">
    <name type="scientific">Sphingomonas cynarae</name>
    <dbReference type="NCBI Taxonomy" id="930197"/>
    <lineage>
        <taxon>Bacteria</taxon>
        <taxon>Pseudomonadati</taxon>
        <taxon>Pseudomonadota</taxon>
        <taxon>Alphaproteobacteria</taxon>
        <taxon>Sphingomonadales</taxon>
        <taxon>Sphingomonadaceae</taxon>
        <taxon>Sphingomonas</taxon>
    </lineage>
</organism>
<name>A0ABP7DP28_9SPHN</name>
<sequence>MILLALAAFTAAPHHLTIDRPPGATVSRSLTGRSLMASGWRLMWDGKNAGPGDDVVRFTIRTRPADRVGVVDEMVQVGVGRAGSARDCLTRELRGGGGRALPDRIIGGRRWTVWSNSDAGMSQQVQATDLRAVHRGRCYAVARITYAVKAMATPQGLPPQARGAAAMDRALASLRLR</sequence>
<accession>A0ABP7DP28</accession>
<comment type="caution">
    <text evidence="1">The sequence shown here is derived from an EMBL/GenBank/DDBJ whole genome shotgun (WGS) entry which is preliminary data.</text>
</comment>